<sequence length="197" mass="20485">MTTTPRTHRRAALALLAALTLVIGGCGSDDSGQDTGDQPLDAGGPTTSLPAPSTPDLPQAFAGVDQTDPEQVMLAAATTLFSYTPADEPNQLAAAKRAQPLFDERYYADNAASFIALAPITGNQWQDWAQAGARVIAVAAIGGDDHPADQSGRVSRVVTVTQTATTPDGKTLGTNTFAAYFTATKLGVWRINAVAVR</sequence>
<dbReference type="PROSITE" id="PS51257">
    <property type="entry name" value="PROKAR_LIPOPROTEIN"/>
    <property type="match status" value="1"/>
</dbReference>
<proteinExistence type="predicted"/>
<gene>
    <name evidence="3" type="ORF">AABD04_20125</name>
</gene>
<feature type="region of interest" description="Disordered" evidence="1">
    <location>
        <begin position="29"/>
        <end position="60"/>
    </location>
</feature>
<reference evidence="3 4" key="1">
    <citation type="submission" date="2024-03" db="EMBL/GenBank/DDBJ databases">
        <title>Rhodococcus navarretei sp. nov. and Pseudarthrobacter quantumdoti sp. nov., two new species with the ability to biosynthesize Quantum Dots isolated from soil samples at Union Glacier, Antarctica.</title>
        <authorList>
            <person name="Vargas M."/>
        </authorList>
    </citation>
    <scope>NUCLEOTIDE SEQUENCE [LARGE SCALE GENOMIC DNA]</scope>
    <source>
        <strain evidence="3 4">EXRC-4A-4</strain>
    </source>
</reference>
<keyword evidence="2" id="KW-0732">Signal</keyword>
<keyword evidence="4" id="KW-1185">Reference proteome</keyword>
<evidence type="ECO:0000313" key="4">
    <source>
        <dbReference type="Proteomes" id="UP001456513"/>
    </source>
</evidence>
<comment type="caution">
    <text evidence="3">The sequence shown here is derived from an EMBL/GenBank/DDBJ whole genome shotgun (WGS) entry which is preliminary data.</text>
</comment>
<dbReference type="Proteomes" id="UP001456513">
    <property type="component" value="Unassembled WGS sequence"/>
</dbReference>
<evidence type="ECO:0000256" key="1">
    <source>
        <dbReference type="SAM" id="MobiDB-lite"/>
    </source>
</evidence>
<evidence type="ECO:0000313" key="3">
    <source>
        <dbReference type="EMBL" id="MEK8073158.1"/>
    </source>
</evidence>
<name>A0ABU9D3C5_9NOCA</name>
<feature type="chain" id="PRO_5045058828" description="Lipoprotein" evidence="2">
    <location>
        <begin position="29"/>
        <end position="197"/>
    </location>
</feature>
<accession>A0ABU9D3C5</accession>
<organism evidence="3 4">
    <name type="scientific">Rhodococcus navarretei</name>
    <dbReference type="NCBI Taxonomy" id="3128981"/>
    <lineage>
        <taxon>Bacteria</taxon>
        <taxon>Bacillati</taxon>
        <taxon>Actinomycetota</taxon>
        <taxon>Actinomycetes</taxon>
        <taxon>Mycobacteriales</taxon>
        <taxon>Nocardiaceae</taxon>
        <taxon>Rhodococcus</taxon>
    </lineage>
</organism>
<dbReference type="RefSeq" id="WP_206511067.1">
    <property type="nucleotide sequence ID" value="NZ_JBBPCN010000001.1"/>
</dbReference>
<feature type="compositionally biased region" description="Low complexity" evidence="1">
    <location>
        <begin position="29"/>
        <end position="38"/>
    </location>
</feature>
<feature type="signal peptide" evidence="2">
    <location>
        <begin position="1"/>
        <end position="28"/>
    </location>
</feature>
<evidence type="ECO:0008006" key="5">
    <source>
        <dbReference type="Google" id="ProtNLM"/>
    </source>
</evidence>
<evidence type="ECO:0000256" key="2">
    <source>
        <dbReference type="SAM" id="SignalP"/>
    </source>
</evidence>
<protein>
    <recommendedName>
        <fullName evidence="5">Lipoprotein</fullName>
    </recommendedName>
</protein>
<dbReference type="EMBL" id="JBBPCN010000001">
    <property type="protein sequence ID" value="MEK8073158.1"/>
    <property type="molecule type" value="Genomic_DNA"/>
</dbReference>